<evidence type="ECO:0000313" key="3">
    <source>
        <dbReference type="EMBL" id="GEM11015.1"/>
    </source>
</evidence>
<accession>A0A511KM91</accession>
<evidence type="ECO:0000313" key="4">
    <source>
        <dbReference type="Proteomes" id="UP000321518"/>
    </source>
</evidence>
<protein>
    <submittedName>
        <fullName evidence="3">Uncharacterized protein</fullName>
    </submittedName>
</protein>
<evidence type="ECO:0000256" key="1">
    <source>
        <dbReference type="SAM" id="MobiDB-lite"/>
    </source>
</evidence>
<name>A0A511KM91_RHOTO</name>
<reference evidence="3 4" key="1">
    <citation type="submission" date="2019-07" db="EMBL/GenBank/DDBJ databases">
        <title>Rhodotorula toruloides NBRC10032 genome sequencing.</title>
        <authorList>
            <person name="Shida Y."/>
            <person name="Takaku H."/>
            <person name="Ogasawara W."/>
            <person name="Mori K."/>
        </authorList>
    </citation>
    <scope>NUCLEOTIDE SEQUENCE [LARGE SCALE GENOMIC DNA]</scope>
    <source>
        <strain evidence="3 4">NBRC10032</strain>
    </source>
</reference>
<dbReference type="Proteomes" id="UP000321518">
    <property type="component" value="Unassembled WGS sequence"/>
</dbReference>
<keyword evidence="2" id="KW-0732">Signal</keyword>
<dbReference type="EMBL" id="BJWK01000013">
    <property type="protein sequence ID" value="GEM11015.1"/>
    <property type="molecule type" value="Genomic_DNA"/>
</dbReference>
<feature type="compositionally biased region" description="Polar residues" evidence="1">
    <location>
        <begin position="109"/>
        <end position="123"/>
    </location>
</feature>
<evidence type="ECO:0000256" key="2">
    <source>
        <dbReference type="SAM" id="SignalP"/>
    </source>
</evidence>
<organism evidence="3 4">
    <name type="scientific">Rhodotorula toruloides</name>
    <name type="common">Yeast</name>
    <name type="synonym">Rhodosporidium toruloides</name>
    <dbReference type="NCBI Taxonomy" id="5286"/>
    <lineage>
        <taxon>Eukaryota</taxon>
        <taxon>Fungi</taxon>
        <taxon>Dikarya</taxon>
        <taxon>Basidiomycota</taxon>
        <taxon>Pucciniomycotina</taxon>
        <taxon>Microbotryomycetes</taxon>
        <taxon>Sporidiobolales</taxon>
        <taxon>Sporidiobolaceae</taxon>
        <taxon>Rhodotorula</taxon>
    </lineage>
</organism>
<dbReference type="OrthoDB" id="2525203at2759"/>
<dbReference type="AlphaFoldDB" id="A0A511KM91"/>
<gene>
    <name evidence="3" type="ORF">Rt10032_c13g5032</name>
</gene>
<feature type="signal peptide" evidence="2">
    <location>
        <begin position="1"/>
        <end position="23"/>
    </location>
</feature>
<feature type="chain" id="PRO_5021986715" evidence="2">
    <location>
        <begin position="24"/>
        <end position="338"/>
    </location>
</feature>
<proteinExistence type="predicted"/>
<feature type="region of interest" description="Disordered" evidence="1">
    <location>
        <begin position="107"/>
        <end position="131"/>
    </location>
</feature>
<sequence>MPSFKSCLASLALLALAIAPVSAAATPVEGALKALFLAGRDKPKASLGLAVRNVNAGSVGGQAAVLRRNAARRALEQRATKAQLARAKLAAKKKAAAAAKAAAAKGRQTVGSMSSPSPLNPQQAASAGGAAAAAGSSTASSSSASSSSSSPASSSDAYSPSSAFLNTKAALAASRLRCGSDGVCALRGPAVPANAAAKCISGKCTFRCNSGFAPGGADGTECVATDSSCGGVQCTVPANGYSTCSNGACVPGCNQGYTRYSANPDGSGAITCFDLQNDASNCGSQGNACPASYNGKGTAICKYGSCRVSCDPGYVLRKAQSTTNPYYCYNGEASLVHA</sequence>
<comment type="caution">
    <text evidence="3">The sequence shown here is derived from an EMBL/GenBank/DDBJ whole genome shotgun (WGS) entry which is preliminary data.</text>
</comment>